<dbReference type="PANTHER" id="PTHR33463:SF209">
    <property type="entry name" value="DISEASE RESISTANCE PROTEIN RPS2-LIKE"/>
    <property type="match status" value="1"/>
</dbReference>
<evidence type="ECO:0000313" key="4">
    <source>
        <dbReference type="Proteomes" id="UP000813462"/>
    </source>
</evidence>
<sequence>MQRRLHNLERLEISDCDMVEEVFGIQMTNVEGTYNVIPSESELSHLSLVSLSKLKNVWSKDPQGTLTFPHLKEVAAESCPNLESIFPASVAKGLFQLQTLHISDCGIEYIVGKEERLETCMKLKVIASEFFNVQETHGSVDIDVLYEEFRGRYFDPDIGYYIAKPEAVDG</sequence>
<dbReference type="SUPFAM" id="SSF52047">
    <property type="entry name" value="RNI-like"/>
    <property type="match status" value="1"/>
</dbReference>
<proteinExistence type="predicted"/>
<dbReference type="Proteomes" id="UP000813462">
    <property type="component" value="Unassembled WGS sequence"/>
</dbReference>
<comment type="caution">
    <text evidence="3">The sequence shown here is derived from an EMBL/GenBank/DDBJ whole genome shotgun (WGS) entry which is preliminary data.</text>
</comment>
<evidence type="ECO:0000313" key="3">
    <source>
        <dbReference type="EMBL" id="KAH7511552.1"/>
    </source>
</evidence>
<dbReference type="EMBL" id="JAEACU010000027">
    <property type="protein sequence ID" value="KAH7511552.1"/>
    <property type="molecule type" value="Genomic_DNA"/>
</dbReference>
<evidence type="ECO:0000256" key="1">
    <source>
        <dbReference type="ARBA" id="ARBA00022821"/>
    </source>
</evidence>
<organism evidence="3 4">
    <name type="scientific">Ziziphus jujuba var. spinosa</name>
    <dbReference type="NCBI Taxonomy" id="714518"/>
    <lineage>
        <taxon>Eukaryota</taxon>
        <taxon>Viridiplantae</taxon>
        <taxon>Streptophyta</taxon>
        <taxon>Embryophyta</taxon>
        <taxon>Tracheophyta</taxon>
        <taxon>Spermatophyta</taxon>
        <taxon>Magnoliopsida</taxon>
        <taxon>eudicotyledons</taxon>
        <taxon>Gunneridae</taxon>
        <taxon>Pentapetalae</taxon>
        <taxon>rosids</taxon>
        <taxon>fabids</taxon>
        <taxon>Rosales</taxon>
        <taxon>Rhamnaceae</taxon>
        <taxon>Paliureae</taxon>
        <taxon>Ziziphus</taxon>
    </lineage>
</organism>
<keyword evidence="1" id="KW-0611">Plant defense</keyword>
<gene>
    <name evidence="3" type="ORF">FEM48_ZijujUnG0003800</name>
</gene>
<protein>
    <recommendedName>
        <fullName evidence="2">Disease resistance protein At4g27190-like leucine-rich repeats domain-containing protein</fullName>
    </recommendedName>
</protein>
<dbReference type="InterPro" id="IPR032675">
    <property type="entry name" value="LRR_dom_sf"/>
</dbReference>
<accession>A0A978UA36</accession>
<dbReference type="PANTHER" id="PTHR33463">
    <property type="entry name" value="NB-ARC DOMAIN-CONTAINING PROTEIN-RELATED"/>
    <property type="match status" value="1"/>
</dbReference>
<dbReference type="Pfam" id="PF23247">
    <property type="entry name" value="LRR_RPS2"/>
    <property type="match status" value="1"/>
</dbReference>
<dbReference type="InterPro" id="IPR050905">
    <property type="entry name" value="Plant_NBS-LRR"/>
</dbReference>
<evidence type="ECO:0000259" key="2">
    <source>
        <dbReference type="Pfam" id="PF23247"/>
    </source>
</evidence>
<feature type="domain" description="Disease resistance protein At4g27190-like leucine-rich repeats" evidence="2">
    <location>
        <begin position="1"/>
        <end position="106"/>
    </location>
</feature>
<dbReference type="AlphaFoldDB" id="A0A978UA36"/>
<dbReference type="Gene3D" id="3.80.10.10">
    <property type="entry name" value="Ribonuclease Inhibitor"/>
    <property type="match status" value="1"/>
</dbReference>
<name>A0A978UA36_ZIZJJ</name>
<reference evidence="3" key="1">
    <citation type="journal article" date="2021" name="Front. Plant Sci.">
        <title>Chromosome-Scale Genome Assembly for Chinese Sour Jujube and Insights Into Its Genome Evolution and Domestication Signature.</title>
        <authorList>
            <person name="Shen L.-Y."/>
            <person name="Luo H."/>
            <person name="Wang X.-L."/>
            <person name="Wang X.-M."/>
            <person name="Qiu X.-J."/>
            <person name="Liu H."/>
            <person name="Zhou S.-S."/>
            <person name="Jia K.-H."/>
            <person name="Nie S."/>
            <person name="Bao Y.-T."/>
            <person name="Zhang R.-G."/>
            <person name="Yun Q.-Z."/>
            <person name="Chai Y.-H."/>
            <person name="Lu J.-Y."/>
            <person name="Li Y."/>
            <person name="Zhao S.-W."/>
            <person name="Mao J.-F."/>
            <person name="Jia S.-G."/>
            <person name="Mao Y.-M."/>
        </authorList>
    </citation>
    <scope>NUCLEOTIDE SEQUENCE</scope>
    <source>
        <strain evidence="3">AT0</strain>
        <tissue evidence="3">Leaf</tissue>
    </source>
</reference>
<dbReference type="InterPro" id="IPR057135">
    <property type="entry name" value="At4g27190-like_LRR"/>
</dbReference>